<keyword evidence="1" id="KW-0808">Transferase</keyword>
<evidence type="ECO:0000313" key="2">
    <source>
        <dbReference type="Proteomes" id="UP001232148"/>
    </source>
</evidence>
<reference evidence="1" key="1">
    <citation type="submission" date="2021-06" db="EMBL/GenBank/DDBJ databases">
        <title>Comparative genomics, transcriptomics and evolutionary studies reveal genomic signatures of adaptation to plant cell wall in hemibiotrophic fungi.</title>
        <authorList>
            <consortium name="DOE Joint Genome Institute"/>
            <person name="Baroncelli R."/>
            <person name="Diaz J.F."/>
            <person name="Benocci T."/>
            <person name="Peng M."/>
            <person name="Battaglia E."/>
            <person name="Haridas S."/>
            <person name="Andreopoulos W."/>
            <person name="Labutti K."/>
            <person name="Pangilinan J."/>
            <person name="Floch G.L."/>
            <person name="Makela M.R."/>
            <person name="Henrissat B."/>
            <person name="Grigoriev I.V."/>
            <person name="Crouch J.A."/>
            <person name="De Vries R.P."/>
            <person name="Sukno S.A."/>
            <person name="Thon M.R."/>
        </authorList>
    </citation>
    <scope>NUCLEOTIDE SEQUENCE</scope>
    <source>
        <strain evidence="1">MAFF235873</strain>
    </source>
</reference>
<sequence length="304" mass="34372">MQTPQPEQTLYESSSLASLRSSILENQVENGRTYHSMSAGKYSYPNDEHRVWMICLGGELAIAPGHKTAQRVLDMGTGTGIWAIDFVMAPPNCTFEVDDLEKSWTWDEPFDFIYCRAMEGCFSDASKMVRKMYKFNLTFYPQSPEAGWLLEIGGMELPPGCDDGSVPKESSLWKWHALLQEAAEKLGRPLEGLGKQTRAMEEAGFVEITRKDYILPLNSWPADPHLKEIGRWQCVNLDMGLEALSLGLLTRALDWSKEEVLALCAAVRKDLRNKKMHAYWKVHVVYARKPEEKDAAEGTDEATE</sequence>
<keyword evidence="2" id="KW-1185">Reference proteome</keyword>
<accession>A0AAD9HVU9</accession>
<keyword evidence="1" id="KW-0489">Methyltransferase</keyword>
<comment type="caution">
    <text evidence="1">The sequence shown here is derived from an EMBL/GenBank/DDBJ whole genome shotgun (WGS) entry which is preliminary data.</text>
</comment>
<proteinExistence type="predicted"/>
<dbReference type="EMBL" id="MU842811">
    <property type="protein sequence ID" value="KAK2034939.1"/>
    <property type="molecule type" value="Genomic_DNA"/>
</dbReference>
<organism evidence="1 2">
    <name type="scientific">Colletotrichum zoysiae</name>
    <dbReference type="NCBI Taxonomy" id="1216348"/>
    <lineage>
        <taxon>Eukaryota</taxon>
        <taxon>Fungi</taxon>
        <taxon>Dikarya</taxon>
        <taxon>Ascomycota</taxon>
        <taxon>Pezizomycotina</taxon>
        <taxon>Sordariomycetes</taxon>
        <taxon>Hypocreomycetidae</taxon>
        <taxon>Glomerellales</taxon>
        <taxon>Glomerellaceae</taxon>
        <taxon>Colletotrichum</taxon>
        <taxon>Colletotrichum graminicola species complex</taxon>
    </lineage>
</organism>
<protein>
    <submittedName>
        <fullName evidence="1">Methyltransferase domain-containing protein</fullName>
    </submittedName>
</protein>
<dbReference type="Proteomes" id="UP001232148">
    <property type="component" value="Unassembled WGS sequence"/>
</dbReference>
<dbReference type="GO" id="GO:0032259">
    <property type="term" value="P:methylation"/>
    <property type="evidence" value="ECO:0007669"/>
    <property type="project" value="UniProtKB-KW"/>
</dbReference>
<name>A0AAD9HVU9_9PEZI</name>
<dbReference type="InterPro" id="IPR029063">
    <property type="entry name" value="SAM-dependent_MTases_sf"/>
</dbReference>
<gene>
    <name evidence="1" type="ORF">LX32DRAFT_659558</name>
</gene>
<dbReference type="AlphaFoldDB" id="A0AAD9HVU9"/>
<dbReference type="GO" id="GO:0008168">
    <property type="term" value="F:methyltransferase activity"/>
    <property type="evidence" value="ECO:0007669"/>
    <property type="project" value="UniProtKB-KW"/>
</dbReference>
<dbReference type="Gene3D" id="3.40.50.150">
    <property type="entry name" value="Vaccinia Virus protein VP39"/>
    <property type="match status" value="1"/>
</dbReference>
<dbReference type="SUPFAM" id="SSF53335">
    <property type="entry name" value="S-adenosyl-L-methionine-dependent methyltransferases"/>
    <property type="match status" value="1"/>
</dbReference>
<evidence type="ECO:0000313" key="1">
    <source>
        <dbReference type="EMBL" id="KAK2034939.1"/>
    </source>
</evidence>